<keyword evidence="2" id="KW-0472">Membrane</keyword>
<feature type="transmembrane region" description="Helical" evidence="2">
    <location>
        <begin position="166"/>
        <end position="187"/>
    </location>
</feature>
<comment type="caution">
    <text evidence="3">The sequence shown here is derived from an EMBL/GenBank/DDBJ whole genome shotgun (WGS) entry which is preliminary data.</text>
</comment>
<gene>
    <name evidence="3" type="ORF">PHYBOEH_001058</name>
</gene>
<dbReference type="Proteomes" id="UP000693981">
    <property type="component" value="Unassembled WGS sequence"/>
</dbReference>
<keyword evidence="2" id="KW-1133">Transmembrane helix</keyword>
<sequence length="294" mass="31462">MDPSSSVANDSSSSVDDIVVVASSSSNDSSSVFADAGEGKTTSSNVGDSCTCCAIDPHGVCVSMSSYQSYLANRYYYTPLQRYFPSAEYTYCSANDSICSACTSEWQATYSSTGSAGPSTYCIGANGCVCVADCEVQDWKASAINYECNPNGSGSDSANPSMGLRITISVVVGLAVALLLAFATWAVRRFIRERNYPPALRHDLHTRRRPPPKGPQLTLGGWNSLRQKLIDAENGFMNAEPVTLQRDAVMDTTAPANEDAAVINVEEGEGFRPASPSELERRAHEGSHRETSNL</sequence>
<feature type="region of interest" description="Disordered" evidence="1">
    <location>
        <begin position="27"/>
        <end position="46"/>
    </location>
</feature>
<evidence type="ECO:0000256" key="1">
    <source>
        <dbReference type="SAM" id="MobiDB-lite"/>
    </source>
</evidence>
<dbReference type="OrthoDB" id="117406at2759"/>
<keyword evidence="4" id="KW-1185">Reference proteome</keyword>
<evidence type="ECO:0000256" key="2">
    <source>
        <dbReference type="SAM" id="Phobius"/>
    </source>
</evidence>
<keyword evidence="2" id="KW-0812">Transmembrane</keyword>
<evidence type="ECO:0000313" key="4">
    <source>
        <dbReference type="Proteomes" id="UP000693981"/>
    </source>
</evidence>
<reference evidence="3" key="1">
    <citation type="submission" date="2021-02" db="EMBL/GenBank/DDBJ databases">
        <authorList>
            <person name="Palmer J.M."/>
        </authorList>
    </citation>
    <scope>NUCLEOTIDE SEQUENCE</scope>
    <source>
        <strain evidence="3">SCRP23</strain>
    </source>
</reference>
<feature type="region of interest" description="Disordered" evidence="1">
    <location>
        <begin position="264"/>
        <end position="294"/>
    </location>
</feature>
<dbReference type="EMBL" id="JAGDFL010000120">
    <property type="protein sequence ID" value="KAG7397246.1"/>
    <property type="molecule type" value="Genomic_DNA"/>
</dbReference>
<proteinExistence type="predicted"/>
<accession>A0A8T1WUX1</accession>
<evidence type="ECO:0000313" key="3">
    <source>
        <dbReference type="EMBL" id="KAG7397246.1"/>
    </source>
</evidence>
<feature type="compositionally biased region" description="Basic and acidic residues" evidence="1">
    <location>
        <begin position="278"/>
        <end position="294"/>
    </location>
</feature>
<organism evidence="3 4">
    <name type="scientific">Phytophthora boehmeriae</name>
    <dbReference type="NCBI Taxonomy" id="109152"/>
    <lineage>
        <taxon>Eukaryota</taxon>
        <taxon>Sar</taxon>
        <taxon>Stramenopiles</taxon>
        <taxon>Oomycota</taxon>
        <taxon>Peronosporomycetes</taxon>
        <taxon>Peronosporales</taxon>
        <taxon>Peronosporaceae</taxon>
        <taxon>Phytophthora</taxon>
    </lineage>
</organism>
<dbReference type="AlphaFoldDB" id="A0A8T1WUX1"/>
<name>A0A8T1WUX1_9STRA</name>
<protein>
    <submittedName>
        <fullName evidence="3">Uncharacterized protein</fullName>
    </submittedName>
</protein>